<feature type="chain" id="PRO_5018597258" evidence="3">
    <location>
        <begin position="20"/>
        <end position="114"/>
    </location>
</feature>
<feature type="domain" description="Cystatin" evidence="4">
    <location>
        <begin position="24"/>
        <end position="113"/>
    </location>
</feature>
<evidence type="ECO:0000256" key="3">
    <source>
        <dbReference type="SAM" id="SignalP"/>
    </source>
</evidence>
<evidence type="ECO:0000256" key="2">
    <source>
        <dbReference type="ARBA" id="ARBA00022704"/>
    </source>
</evidence>
<dbReference type="GO" id="GO:0004869">
    <property type="term" value="F:cysteine-type endopeptidase inhibitor activity"/>
    <property type="evidence" value="ECO:0007669"/>
    <property type="project" value="UniProtKB-KW"/>
</dbReference>
<evidence type="ECO:0000313" key="5">
    <source>
        <dbReference type="EMBL" id="ACY30464.1"/>
    </source>
</evidence>
<evidence type="ECO:0000259" key="4">
    <source>
        <dbReference type="SMART" id="SM00043"/>
    </source>
</evidence>
<dbReference type="SUPFAM" id="SSF54403">
    <property type="entry name" value="Cystatin/monellin"/>
    <property type="match status" value="1"/>
</dbReference>
<dbReference type="InterPro" id="IPR046350">
    <property type="entry name" value="Cystatin_sf"/>
</dbReference>
<dbReference type="Gene3D" id="3.10.450.10">
    <property type="match status" value="1"/>
</dbReference>
<feature type="signal peptide" evidence="3">
    <location>
        <begin position="1"/>
        <end position="19"/>
    </location>
</feature>
<dbReference type="CDD" id="cd00042">
    <property type="entry name" value="CY"/>
    <property type="match status" value="1"/>
</dbReference>
<keyword evidence="2" id="KW-0789">Thiol protease inhibitor</keyword>
<evidence type="ECO:0000256" key="1">
    <source>
        <dbReference type="ARBA" id="ARBA00022690"/>
    </source>
</evidence>
<dbReference type="PANTHER" id="PTHR47364">
    <property type="entry name" value="CYSTEINE PROTEINASE INHIBITOR 5"/>
    <property type="match status" value="1"/>
</dbReference>
<organism evidence="5">
    <name type="scientific">Ficus pumila var. awkeotsang</name>
    <name type="common">Jelly fig</name>
    <name type="synonym">Ficus awkeotsang</name>
    <dbReference type="NCBI Taxonomy" id="204231"/>
    <lineage>
        <taxon>Eukaryota</taxon>
        <taxon>Viridiplantae</taxon>
        <taxon>Streptophyta</taxon>
        <taxon>Embryophyta</taxon>
        <taxon>Tracheophyta</taxon>
        <taxon>Spermatophyta</taxon>
        <taxon>Magnoliopsida</taxon>
        <taxon>eudicotyledons</taxon>
        <taxon>Gunneridae</taxon>
        <taxon>Pentapetalae</taxon>
        <taxon>rosids</taxon>
        <taxon>fabids</taxon>
        <taxon>Rosales</taxon>
        <taxon>Moraceae</taxon>
        <taxon>Ficeae</taxon>
        <taxon>Ficus</taxon>
    </lineage>
</organism>
<dbReference type="InterPro" id="IPR000010">
    <property type="entry name" value="Cystatin_dom"/>
</dbReference>
<keyword evidence="3" id="KW-0732">Signal</keyword>
<reference evidence="5" key="1">
    <citation type="submission" date="2009-10" db="EMBL/GenBank/DDBJ databases">
        <title>Molecular cloning of cystatin in jelly fig (Ficus awkeotsang) achenes.</title>
        <authorList>
            <person name="Chou W.-M."/>
        </authorList>
    </citation>
    <scope>NUCLEOTIDE SEQUENCE</scope>
</reference>
<dbReference type="EMBL" id="GU084175">
    <property type="protein sequence ID" value="ACY30464.1"/>
    <property type="molecule type" value="mRNA"/>
</dbReference>
<dbReference type="SMR" id="D0VMS3"/>
<dbReference type="SMART" id="SM00043">
    <property type="entry name" value="CY"/>
    <property type="match status" value="1"/>
</dbReference>
<accession>D0VMS3</accession>
<name>D0VMS3_FICPW</name>
<keyword evidence="1" id="KW-0646">Protease inhibitor</keyword>
<dbReference type="Pfam" id="PF16845">
    <property type="entry name" value="SQAPI"/>
    <property type="match status" value="1"/>
</dbReference>
<proteinExistence type="evidence at transcript level"/>
<protein>
    <submittedName>
        <fullName evidence="5">Cystatin</fullName>
    </submittedName>
</protein>
<sequence>MRPHCLLVILAVLLVPLAAKKTGPLTGKWWTIKNLNAAHVKEIADFAVSEHNKQSKASLKLTRIVSGETQVVAGTNYRLILAVTNKKAVELYEAVVWEKEWEHFRNLTSFTLVN</sequence>
<dbReference type="PANTHER" id="PTHR47364:SF2">
    <property type="entry name" value="CYSTEINE PROTEINASE INHIBITOR 5"/>
    <property type="match status" value="1"/>
</dbReference>
<dbReference type="AlphaFoldDB" id="D0VMS3"/>